<proteinExistence type="predicted"/>
<gene>
    <name evidence="2" type="ORF">NTEN_LOCUS1469</name>
</gene>
<dbReference type="EMBL" id="CADCXU010002224">
    <property type="protein sequence ID" value="CAA9994653.1"/>
    <property type="molecule type" value="Genomic_DNA"/>
</dbReference>
<evidence type="ECO:0000313" key="3">
    <source>
        <dbReference type="Proteomes" id="UP000479000"/>
    </source>
</evidence>
<protein>
    <submittedName>
        <fullName evidence="2">Uncharacterized protein</fullName>
    </submittedName>
</protein>
<dbReference type="Proteomes" id="UP000479000">
    <property type="component" value="Unassembled WGS sequence"/>
</dbReference>
<accession>A0A6H5FZD0</accession>
<evidence type="ECO:0000256" key="1">
    <source>
        <dbReference type="SAM" id="MobiDB-lite"/>
    </source>
</evidence>
<organism evidence="2 3">
    <name type="scientific">Nesidiocoris tenuis</name>
    <dbReference type="NCBI Taxonomy" id="355587"/>
    <lineage>
        <taxon>Eukaryota</taxon>
        <taxon>Metazoa</taxon>
        <taxon>Ecdysozoa</taxon>
        <taxon>Arthropoda</taxon>
        <taxon>Hexapoda</taxon>
        <taxon>Insecta</taxon>
        <taxon>Pterygota</taxon>
        <taxon>Neoptera</taxon>
        <taxon>Paraneoptera</taxon>
        <taxon>Hemiptera</taxon>
        <taxon>Heteroptera</taxon>
        <taxon>Panheteroptera</taxon>
        <taxon>Cimicomorpha</taxon>
        <taxon>Miridae</taxon>
        <taxon>Dicyphina</taxon>
        <taxon>Nesidiocoris</taxon>
    </lineage>
</organism>
<name>A0A6H5FZD0_9HEMI</name>
<feature type="non-terminal residue" evidence="2">
    <location>
        <position position="1"/>
    </location>
</feature>
<evidence type="ECO:0000313" key="2">
    <source>
        <dbReference type="EMBL" id="CAA9994653.1"/>
    </source>
</evidence>
<sequence length="211" mass="24227">KLQGRIYIRGREAGESAYNLHRQQLKPTNHLTRKTFDRHTCYVNTLTTITCTTRAGRPFTKPFDKYQLRSTNGILKETPPAPEGLRFRAASGGVGPAGGRRTCERGKRRWRGQGECLADSFECATRDREDATPHATCPYNTRVSNRRYQCRDIAGEDAPERRRRAARLAAAVLPPLEQLPEQFDQRFRPVVAERKFRRRHFGLRRSFGQSP</sequence>
<reference evidence="2 3" key="1">
    <citation type="submission" date="2020-02" db="EMBL/GenBank/DDBJ databases">
        <authorList>
            <person name="Ferguson B K."/>
        </authorList>
    </citation>
    <scope>NUCLEOTIDE SEQUENCE [LARGE SCALE GENOMIC DNA]</scope>
</reference>
<dbReference type="AlphaFoldDB" id="A0A6H5FZD0"/>
<keyword evidence="3" id="KW-1185">Reference proteome</keyword>
<feature type="region of interest" description="Disordered" evidence="1">
    <location>
        <begin position="74"/>
        <end position="105"/>
    </location>
</feature>